<name>A0A512NN38_9HYPH</name>
<dbReference type="SUPFAM" id="SSF48452">
    <property type="entry name" value="TPR-like"/>
    <property type="match status" value="1"/>
</dbReference>
<dbReference type="Proteomes" id="UP000321058">
    <property type="component" value="Unassembled WGS sequence"/>
</dbReference>
<dbReference type="OrthoDB" id="9817111at2"/>
<dbReference type="RefSeq" id="WP_147155711.1">
    <property type="nucleotide sequence ID" value="NZ_BKAJ01000159.1"/>
</dbReference>
<accession>A0A512NN38</accession>
<evidence type="ECO:0000256" key="1">
    <source>
        <dbReference type="SAM" id="MobiDB-lite"/>
    </source>
</evidence>
<protein>
    <recommendedName>
        <fullName evidence="5">Lipoprotein</fullName>
    </recommendedName>
</protein>
<evidence type="ECO:0000256" key="2">
    <source>
        <dbReference type="SAM" id="SignalP"/>
    </source>
</evidence>
<feature type="region of interest" description="Disordered" evidence="1">
    <location>
        <begin position="477"/>
        <end position="500"/>
    </location>
</feature>
<dbReference type="AlphaFoldDB" id="A0A512NN38"/>
<evidence type="ECO:0000313" key="4">
    <source>
        <dbReference type="Proteomes" id="UP000321058"/>
    </source>
</evidence>
<organism evidence="3 4">
    <name type="scientific">Reyranella soli</name>
    <dbReference type="NCBI Taxonomy" id="1230389"/>
    <lineage>
        <taxon>Bacteria</taxon>
        <taxon>Pseudomonadati</taxon>
        <taxon>Pseudomonadota</taxon>
        <taxon>Alphaproteobacteria</taxon>
        <taxon>Hyphomicrobiales</taxon>
        <taxon>Reyranellaceae</taxon>
        <taxon>Reyranella</taxon>
    </lineage>
</organism>
<feature type="region of interest" description="Disordered" evidence="1">
    <location>
        <begin position="231"/>
        <end position="254"/>
    </location>
</feature>
<evidence type="ECO:0000313" key="3">
    <source>
        <dbReference type="EMBL" id="GEP60363.1"/>
    </source>
</evidence>
<evidence type="ECO:0008006" key="5">
    <source>
        <dbReference type="Google" id="ProtNLM"/>
    </source>
</evidence>
<dbReference type="InterPro" id="IPR011990">
    <property type="entry name" value="TPR-like_helical_dom_sf"/>
</dbReference>
<proteinExistence type="predicted"/>
<reference evidence="3 4" key="1">
    <citation type="submission" date="2019-07" db="EMBL/GenBank/DDBJ databases">
        <title>Whole genome shotgun sequence of Reyranella soli NBRC 108950.</title>
        <authorList>
            <person name="Hosoyama A."/>
            <person name="Uohara A."/>
            <person name="Ohji S."/>
            <person name="Ichikawa N."/>
        </authorList>
    </citation>
    <scope>NUCLEOTIDE SEQUENCE [LARGE SCALE GENOMIC DNA]</scope>
    <source>
        <strain evidence="3 4">NBRC 108950</strain>
    </source>
</reference>
<comment type="caution">
    <text evidence="3">The sequence shown here is derived from an EMBL/GenBank/DDBJ whole genome shotgun (WGS) entry which is preliminary data.</text>
</comment>
<feature type="signal peptide" evidence="2">
    <location>
        <begin position="1"/>
        <end position="25"/>
    </location>
</feature>
<feature type="chain" id="PRO_5022052516" description="Lipoprotein" evidence="2">
    <location>
        <begin position="26"/>
        <end position="500"/>
    </location>
</feature>
<feature type="compositionally biased region" description="Pro residues" evidence="1">
    <location>
        <begin position="236"/>
        <end position="248"/>
    </location>
</feature>
<dbReference type="EMBL" id="BKAJ01000159">
    <property type="protein sequence ID" value="GEP60363.1"/>
    <property type="molecule type" value="Genomic_DNA"/>
</dbReference>
<keyword evidence="2" id="KW-0732">Signal</keyword>
<gene>
    <name evidence="3" type="ORF">RSO01_75290</name>
</gene>
<dbReference type="PROSITE" id="PS51257">
    <property type="entry name" value="PROKAR_LIPOPROTEIN"/>
    <property type="match status" value="1"/>
</dbReference>
<keyword evidence="4" id="KW-1185">Reference proteome</keyword>
<feature type="compositionally biased region" description="Pro residues" evidence="1">
    <location>
        <begin position="489"/>
        <end position="500"/>
    </location>
</feature>
<sequence>MASYRALFAAAVLAVGCGHGVASHAQTYPPEGYAPLLFDPADTKYVFRLNGMPWICRGDTFCKPVKIDGVADKDLAQAAIEPLGFAGPRYLLSYKQTNFEKGKEVVLSCTDERCGKLDSIVGDAAWLGNFQVKQGDRTLNRAAILRRLDAKAGRAQLLWCTESDCSELPITRDSESYLTYMGSGRSDGRTLSWLRDKSGAVLSCGQAEEGVSDQLACDKSRTVLQDFPAAPTVAAAPPPPAAPAPAAPAPTASDAERGALAASIDRAIAAGDFATADRLLADATRRFAGASAWPPLQQKLAKARADTRQAEAHRLIGEARRFAQAGDFTHAEAMLQEADKQVPGFAETAQARAEIANLRTARGQRYRDRQQFEAAIDQALASNRLFEAERLLADYSQRYGQDPDYRARASRLAELRGAAPNQARVTEARTHIAAARQAMARNDFGEADRHLDLADNAAPGFPEIAQARADLARRIAEVRRNPATQTGNLPPPPGPAPRSQ</sequence>